<evidence type="ECO:0000313" key="3">
    <source>
        <dbReference type="EMBL" id="MBV7255280.1"/>
    </source>
</evidence>
<evidence type="ECO:0000259" key="2">
    <source>
        <dbReference type="Pfam" id="PF01425"/>
    </source>
</evidence>
<comment type="caution">
    <text evidence="3">The sequence shown here is derived from an EMBL/GenBank/DDBJ whole genome shotgun (WGS) entry which is preliminary data.</text>
</comment>
<evidence type="ECO:0000256" key="1">
    <source>
        <dbReference type="ARBA" id="ARBA00009199"/>
    </source>
</evidence>
<dbReference type="EMBL" id="JAGSPA010000001">
    <property type="protein sequence ID" value="MBV7255280.1"/>
    <property type="molecule type" value="Genomic_DNA"/>
</dbReference>
<dbReference type="Proteomes" id="UP000722336">
    <property type="component" value="Unassembled WGS sequence"/>
</dbReference>
<accession>A0ABS6SAC3</accession>
<dbReference type="InterPro" id="IPR000120">
    <property type="entry name" value="Amidase"/>
</dbReference>
<comment type="similarity">
    <text evidence="1">Belongs to the amidase family.</text>
</comment>
<dbReference type="PROSITE" id="PS00571">
    <property type="entry name" value="AMIDASES"/>
    <property type="match status" value="1"/>
</dbReference>
<dbReference type="PANTHER" id="PTHR11895">
    <property type="entry name" value="TRANSAMIDASE"/>
    <property type="match status" value="1"/>
</dbReference>
<reference evidence="3 4" key="1">
    <citation type="submission" date="2021-04" db="EMBL/GenBank/DDBJ databases">
        <authorList>
            <person name="Pira H."/>
            <person name="Risdian C."/>
            <person name="Wink J."/>
        </authorList>
    </citation>
    <scope>NUCLEOTIDE SEQUENCE [LARGE SCALE GENOMIC DNA]</scope>
    <source>
        <strain evidence="3 4">WHA3</strain>
    </source>
</reference>
<evidence type="ECO:0000313" key="4">
    <source>
        <dbReference type="Proteomes" id="UP000722336"/>
    </source>
</evidence>
<gene>
    <name evidence="3" type="ORF">KCG44_00630</name>
</gene>
<name>A0ABS6SAC3_9SPHN</name>
<sequence length="480" mass="51907">MMRPAEYMSFDAVALGELIAKGEITSEELITCCETIVDQLDGRVNAVVSRHFDDARRQSTPAPDFAPFFGVPFGAKEEGAYYRGIPSGASSRLLPPTDPEYDTNFVTKYKRAGLRLVAKLNMPELAASITTESAVNGICRNPWNPERSTGGSSGGPAAAVAAGYFPAAYANDGAGSIRIPASCCGVFGLKPSRGRVAKGPYLLDEWSGNVSDHVITRTVRDSAAILDISAGMDVGAPYDAPYSPGNFIDHVGRLDRPLKIGLFTRSPTGAPVHPDCQEAAEDAAKLCEDLGHSIEFAQPDLDGDELFERLLDLMSANLAMEVSRAFRLSDIDPHPDYVEPTNYALFQRGSRISAIDYLENLRSLGHLARRASAFFEDFDLFLSPTLAKPNLGHGEVTPAMHDLSRFWDGWKHFIPFTPLANIAGHPAMSVPLYWTADNMPVGAHFQGRIGSEAMLFGLAGQLEQARAWVGKTPPISAKSL</sequence>
<dbReference type="InterPro" id="IPR020556">
    <property type="entry name" value="Amidase_CS"/>
</dbReference>
<dbReference type="InterPro" id="IPR023631">
    <property type="entry name" value="Amidase_dom"/>
</dbReference>
<dbReference type="RefSeq" id="WP_218443556.1">
    <property type="nucleotide sequence ID" value="NZ_JAGSPA010000001.1"/>
</dbReference>
<protein>
    <submittedName>
        <fullName evidence="3">Amidase</fullName>
    </submittedName>
</protein>
<proteinExistence type="inferred from homology"/>
<organism evidence="3 4">
    <name type="scientific">Pacificimonas pallii</name>
    <dbReference type="NCBI Taxonomy" id="2827236"/>
    <lineage>
        <taxon>Bacteria</taxon>
        <taxon>Pseudomonadati</taxon>
        <taxon>Pseudomonadota</taxon>
        <taxon>Alphaproteobacteria</taxon>
        <taxon>Sphingomonadales</taxon>
        <taxon>Sphingosinicellaceae</taxon>
        <taxon>Pacificimonas</taxon>
    </lineage>
</organism>
<keyword evidence="4" id="KW-1185">Reference proteome</keyword>
<dbReference type="Pfam" id="PF01425">
    <property type="entry name" value="Amidase"/>
    <property type="match status" value="1"/>
</dbReference>
<feature type="domain" description="Amidase" evidence="2">
    <location>
        <begin position="38"/>
        <end position="455"/>
    </location>
</feature>
<dbReference type="PANTHER" id="PTHR11895:SF7">
    <property type="entry name" value="GLUTAMYL-TRNA(GLN) AMIDOTRANSFERASE SUBUNIT A, MITOCHONDRIAL"/>
    <property type="match status" value="1"/>
</dbReference>